<feature type="binding site" evidence="18">
    <location>
        <position position="161"/>
    </location>
    <ligand>
        <name>K(+)</name>
        <dbReference type="ChEBI" id="CHEBI:29103"/>
    </ligand>
</feature>
<comment type="catalytic activity">
    <reaction evidence="1 18 19">
        <text>(6R)-NADHX = (6S)-NADHX</text>
        <dbReference type="Rhea" id="RHEA:32215"/>
        <dbReference type="ChEBI" id="CHEBI:64074"/>
        <dbReference type="ChEBI" id="CHEBI:64075"/>
        <dbReference type="EC" id="5.1.99.6"/>
    </reaction>
</comment>
<dbReference type="HAMAP" id="MF_01965">
    <property type="entry name" value="NADHX_dehydratase"/>
    <property type="match status" value="1"/>
</dbReference>
<keyword evidence="8 17" id="KW-0521">NADP</keyword>
<keyword evidence="13" id="KW-0511">Multifunctional enzyme</keyword>
<dbReference type="OrthoDB" id="9806925at2"/>
<feature type="domain" description="YjeF N-terminal" evidence="21">
    <location>
        <begin position="13"/>
        <end position="215"/>
    </location>
</feature>
<feature type="binding site" evidence="17">
    <location>
        <position position="321"/>
    </location>
    <ligand>
        <name>(6S)-NADPHX</name>
        <dbReference type="ChEBI" id="CHEBI:64076"/>
    </ligand>
</feature>
<comment type="caution">
    <text evidence="18">Lacks conserved residue(s) required for the propagation of feature annotation.</text>
</comment>
<feature type="binding site" evidence="17">
    <location>
        <position position="367"/>
    </location>
    <ligand>
        <name>(6S)-NADPHX</name>
        <dbReference type="ChEBI" id="CHEBI:64076"/>
    </ligand>
</feature>
<accession>A0A1T4Q3C4</accession>
<protein>
    <recommendedName>
        <fullName evidence="19">Bifunctional NAD(P)H-hydrate repair enzyme</fullName>
    </recommendedName>
    <alternativeName>
        <fullName evidence="19">Nicotinamide nucleotide repair protein</fullName>
    </alternativeName>
    <domain>
        <recommendedName>
            <fullName evidence="19">ADP-dependent (S)-NAD(P)H-hydrate dehydratase</fullName>
            <ecNumber evidence="19">4.2.1.136</ecNumber>
        </recommendedName>
        <alternativeName>
            <fullName evidence="19">ADP-dependent NAD(P)HX dehydratase</fullName>
        </alternativeName>
    </domain>
    <domain>
        <recommendedName>
            <fullName evidence="19">NAD(P)H-hydrate epimerase</fullName>
            <ecNumber evidence="19">5.1.99.6</ecNumber>
        </recommendedName>
    </domain>
</protein>
<comment type="function">
    <text evidence="14 19">Bifunctional enzyme that catalyzes the epimerization of the S- and R-forms of NAD(P)HX and the dehydration of the S-form of NAD(P)HX at the expense of ADP, which is converted to AMP. This allows the repair of both epimers of NAD(P)HX, a damaged form of NAD(P)H that is a result of enzymatic or heat-dependent hydration.</text>
</comment>
<dbReference type="GO" id="GO:0110051">
    <property type="term" value="P:metabolite repair"/>
    <property type="evidence" value="ECO:0007669"/>
    <property type="project" value="TreeGrafter"/>
</dbReference>
<organism evidence="22 23">
    <name type="scientific">Vibrio cincinnatiensis DSM 19608</name>
    <dbReference type="NCBI Taxonomy" id="1123491"/>
    <lineage>
        <taxon>Bacteria</taxon>
        <taxon>Pseudomonadati</taxon>
        <taxon>Pseudomonadota</taxon>
        <taxon>Gammaproteobacteria</taxon>
        <taxon>Vibrionales</taxon>
        <taxon>Vibrionaceae</taxon>
        <taxon>Vibrio</taxon>
    </lineage>
</organism>
<evidence type="ECO:0000256" key="1">
    <source>
        <dbReference type="ARBA" id="ARBA00000013"/>
    </source>
</evidence>
<feature type="binding site" evidence="17">
    <location>
        <begin position="404"/>
        <end position="408"/>
    </location>
    <ligand>
        <name>AMP</name>
        <dbReference type="ChEBI" id="CHEBI:456215"/>
    </ligand>
</feature>
<comment type="similarity">
    <text evidence="17">Belongs to the NnrD/CARKD family.</text>
</comment>
<keyword evidence="9 18" id="KW-0630">Potassium</keyword>
<evidence type="ECO:0000256" key="9">
    <source>
        <dbReference type="ARBA" id="ARBA00022958"/>
    </source>
</evidence>
<keyword evidence="5 18" id="KW-0479">Metal-binding</keyword>
<evidence type="ECO:0000256" key="12">
    <source>
        <dbReference type="ARBA" id="ARBA00023239"/>
    </source>
</evidence>
<evidence type="ECO:0000256" key="10">
    <source>
        <dbReference type="ARBA" id="ARBA00023027"/>
    </source>
</evidence>
<sequence length="491" mass="52254">MLLPKIFYTPQQVKRGEQLAAKAQGLEMFRLMERAGQAVFTVALAQYPGSHHWLICCGSGNNGGDGYIVARLAQSVGIQVTVWQYGSPERLQDDARTAYYHWIDSGGEVFPCTETLPDGVDVVIDGLLGTGVKGEVRPAMQSVIETINRSNIPVVSIDIPSGLCSQTGRVLGLAIEAHHTISFIGLKQGLATGQARDYVGQLHFAGLGVEEAFNSQNIATLKAIDSKAVQQLLYPRKRTAHKGLHGKVLLIGGNAGMGGAAILAAQACVRTGSGLTAALVQSDNTKPLLVSCPEVMTSSWDEQSIFDYRLGWCSVLAIGPGLGRDTIAQQLMNTVQSINKPKVMDADALYFLAQSACYDEQRIITPHPAEAARMLDCDVESIEADRFQAVKALQQKYGGVVVLKGAGTLVCNGQDIYVCLAGNPGMASGGMGDVLTGIIVSLLAQGLSLFDAAKVGVLIHSQAADQNAEAFGERGLLASDLIPHLRRLVNR</sequence>
<evidence type="ECO:0000256" key="5">
    <source>
        <dbReference type="ARBA" id="ARBA00022723"/>
    </source>
</evidence>
<evidence type="ECO:0000256" key="19">
    <source>
        <dbReference type="PIRNR" id="PIRNR017184"/>
    </source>
</evidence>
<dbReference type="InterPro" id="IPR017953">
    <property type="entry name" value="Carbohydrate_kinase_pred_CS"/>
</dbReference>
<feature type="binding site" evidence="17">
    <location>
        <position position="433"/>
    </location>
    <ligand>
        <name>(6S)-NADPHX</name>
        <dbReference type="ChEBI" id="CHEBI:64076"/>
    </ligand>
</feature>
<feature type="binding site" evidence="17">
    <location>
        <position position="260"/>
    </location>
    <ligand>
        <name>(6S)-NADPHX</name>
        <dbReference type="ChEBI" id="CHEBI:64076"/>
    </ligand>
</feature>
<evidence type="ECO:0000256" key="18">
    <source>
        <dbReference type="HAMAP-Rule" id="MF_01966"/>
    </source>
</evidence>
<evidence type="ECO:0000259" key="21">
    <source>
        <dbReference type="PROSITE" id="PS51385"/>
    </source>
</evidence>
<keyword evidence="7 17" id="KW-0067">ATP-binding</keyword>
<dbReference type="HAMAP" id="MF_01966">
    <property type="entry name" value="NADHX_epimerase"/>
    <property type="match status" value="1"/>
</dbReference>
<feature type="binding site" evidence="18">
    <location>
        <position position="158"/>
    </location>
    <ligand>
        <name>(6S)-NADPHX</name>
        <dbReference type="ChEBI" id="CHEBI:64076"/>
    </ligand>
</feature>
<evidence type="ECO:0000256" key="13">
    <source>
        <dbReference type="ARBA" id="ARBA00023268"/>
    </source>
</evidence>
<evidence type="ECO:0000256" key="8">
    <source>
        <dbReference type="ARBA" id="ARBA00022857"/>
    </source>
</evidence>
<dbReference type="SUPFAM" id="SSF53613">
    <property type="entry name" value="Ribokinase-like"/>
    <property type="match status" value="1"/>
</dbReference>
<dbReference type="InterPro" id="IPR030677">
    <property type="entry name" value="Nnr"/>
</dbReference>
<dbReference type="Pfam" id="PF03853">
    <property type="entry name" value="YjeF_N"/>
    <property type="match status" value="1"/>
</dbReference>
<keyword evidence="23" id="KW-1185">Reference proteome</keyword>
<comment type="catalytic activity">
    <reaction evidence="16 17 19">
        <text>(6S)-NADPHX + ADP = AMP + phosphate + NADPH + H(+)</text>
        <dbReference type="Rhea" id="RHEA:32235"/>
        <dbReference type="ChEBI" id="CHEBI:15378"/>
        <dbReference type="ChEBI" id="CHEBI:43474"/>
        <dbReference type="ChEBI" id="CHEBI:57783"/>
        <dbReference type="ChEBI" id="CHEBI:64076"/>
        <dbReference type="ChEBI" id="CHEBI:456215"/>
        <dbReference type="ChEBI" id="CHEBI:456216"/>
        <dbReference type="EC" id="4.2.1.136"/>
    </reaction>
</comment>
<evidence type="ECO:0000259" key="20">
    <source>
        <dbReference type="PROSITE" id="PS51383"/>
    </source>
</evidence>
<evidence type="ECO:0000256" key="11">
    <source>
        <dbReference type="ARBA" id="ARBA00023235"/>
    </source>
</evidence>
<comment type="similarity">
    <text evidence="3 19">In the N-terminal section; belongs to the NnrE/AIBP family.</text>
</comment>
<feature type="binding site" evidence="18">
    <location>
        <position position="125"/>
    </location>
    <ligand>
        <name>K(+)</name>
        <dbReference type="ChEBI" id="CHEBI:29103"/>
    </ligand>
</feature>
<evidence type="ECO:0000256" key="2">
    <source>
        <dbReference type="ARBA" id="ARBA00000909"/>
    </source>
</evidence>
<comment type="function">
    <text evidence="18">Catalyzes the epimerization of the S- and R-forms of NAD(P)HX, a damaged form of NAD(P)H that is a result of enzymatic or heat-dependent hydration. This is a prerequisite for the S-specific NAD(P)H-hydrate dehydratase to allow the repair of both epimers of NAD(P)HX.</text>
</comment>
<feature type="binding site" evidence="18">
    <location>
        <position position="62"/>
    </location>
    <ligand>
        <name>K(+)</name>
        <dbReference type="ChEBI" id="CHEBI:29103"/>
    </ligand>
</feature>
<dbReference type="InterPro" id="IPR036652">
    <property type="entry name" value="YjeF_N_dom_sf"/>
</dbReference>
<evidence type="ECO:0000256" key="17">
    <source>
        <dbReference type="HAMAP-Rule" id="MF_01965"/>
    </source>
</evidence>
<feature type="binding site" evidence="18">
    <location>
        <begin position="129"/>
        <end position="135"/>
    </location>
    <ligand>
        <name>(6S)-NADPHX</name>
        <dbReference type="ChEBI" id="CHEBI:64076"/>
    </ligand>
</feature>
<evidence type="ECO:0000256" key="16">
    <source>
        <dbReference type="ARBA" id="ARBA00049209"/>
    </source>
</evidence>
<dbReference type="EC" id="5.1.99.6" evidence="19"/>
<comment type="similarity">
    <text evidence="4 19">In the C-terminal section; belongs to the NnrD/CARKD family.</text>
</comment>
<comment type="subunit">
    <text evidence="17">Homotetramer.</text>
</comment>
<keyword evidence="6 17" id="KW-0547">Nucleotide-binding</keyword>
<evidence type="ECO:0000256" key="3">
    <source>
        <dbReference type="ARBA" id="ARBA00006001"/>
    </source>
</evidence>
<dbReference type="CDD" id="cd01171">
    <property type="entry name" value="YXKO-related"/>
    <property type="match status" value="1"/>
</dbReference>
<keyword evidence="12 17" id="KW-0456">Lyase</keyword>
<evidence type="ECO:0000256" key="4">
    <source>
        <dbReference type="ARBA" id="ARBA00009524"/>
    </source>
</evidence>
<feature type="binding site" evidence="17">
    <location>
        <position position="432"/>
    </location>
    <ligand>
        <name>AMP</name>
        <dbReference type="ChEBI" id="CHEBI:456215"/>
    </ligand>
</feature>
<dbReference type="PANTHER" id="PTHR12592">
    <property type="entry name" value="ATP-DEPENDENT (S)-NAD(P)H-HYDRATE DEHYDRATASE FAMILY MEMBER"/>
    <property type="match status" value="1"/>
</dbReference>
<evidence type="ECO:0000256" key="15">
    <source>
        <dbReference type="ARBA" id="ARBA00048238"/>
    </source>
</evidence>
<evidence type="ECO:0000313" key="22">
    <source>
        <dbReference type="EMBL" id="SJZ98273.1"/>
    </source>
</evidence>
<dbReference type="InterPro" id="IPR004443">
    <property type="entry name" value="YjeF_N_dom"/>
</dbReference>
<feature type="binding site" evidence="18">
    <location>
        <begin position="61"/>
        <end position="65"/>
    </location>
    <ligand>
        <name>(6S)-NADPHX</name>
        <dbReference type="ChEBI" id="CHEBI:64076"/>
    </ligand>
</feature>
<dbReference type="NCBIfam" id="TIGR00196">
    <property type="entry name" value="yjeF_cterm"/>
    <property type="match status" value="1"/>
</dbReference>
<dbReference type="EC" id="4.2.1.136" evidence="19"/>
<evidence type="ECO:0000313" key="23">
    <source>
        <dbReference type="Proteomes" id="UP000190834"/>
    </source>
</evidence>
<keyword evidence="11 18" id="KW-0413">Isomerase</keyword>
<dbReference type="InterPro" id="IPR000631">
    <property type="entry name" value="CARKD"/>
</dbReference>
<dbReference type="GO" id="GO:0005524">
    <property type="term" value="F:ATP binding"/>
    <property type="evidence" value="ECO:0007669"/>
    <property type="project" value="UniProtKB-UniRule"/>
</dbReference>
<dbReference type="GO" id="GO:0046496">
    <property type="term" value="P:nicotinamide nucleotide metabolic process"/>
    <property type="evidence" value="ECO:0007669"/>
    <property type="project" value="UniProtKB-UniRule"/>
</dbReference>
<dbReference type="PROSITE" id="PS51383">
    <property type="entry name" value="YJEF_C_3"/>
    <property type="match status" value="1"/>
</dbReference>
<dbReference type="FunFam" id="3.40.50.10260:FF:000003">
    <property type="entry name" value="Multifunctional fusion protein"/>
    <property type="match status" value="1"/>
</dbReference>
<evidence type="ECO:0000256" key="6">
    <source>
        <dbReference type="ARBA" id="ARBA00022741"/>
    </source>
</evidence>
<dbReference type="RefSeq" id="WP_078926362.1">
    <property type="nucleotide sequence ID" value="NZ_FUXB01000009.1"/>
</dbReference>
<comment type="cofactor">
    <cofactor evidence="17">
        <name>Mg(2+)</name>
        <dbReference type="ChEBI" id="CHEBI:18420"/>
    </cofactor>
</comment>
<dbReference type="GO" id="GO:0052856">
    <property type="term" value="F:NAD(P)HX epimerase activity"/>
    <property type="evidence" value="ECO:0007669"/>
    <property type="project" value="UniProtKB-UniRule"/>
</dbReference>
<dbReference type="PANTHER" id="PTHR12592:SF0">
    <property type="entry name" value="ATP-DEPENDENT (S)-NAD(P)H-HYDRATE DEHYDRATASE"/>
    <property type="match status" value="1"/>
</dbReference>
<dbReference type="PROSITE" id="PS01050">
    <property type="entry name" value="YJEF_C_2"/>
    <property type="match status" value="1"/>
</dbReference>
<dbReference type="Pfam" id="PF01256">
    <property type="entry name" value="Carb_kinase"/>
    <property type="match status" value="1"/>
</dbReference>
<comment type="catalytic activity">
    <reaction evidence="2 18 19">
        <text>(6R)-NADPHX = (6S)-NADPHX</text>
        <dbReference type="Rhea" id="RHEA:32227"/>
        <dbReference type="ChEBI" id="CHEBI:64076"/>
        <dbReference type="ChEBI" id="CHEBI:64077"/>
        <dbReference type="EC" id="5.1.99.6"/>
    </reaction>
</comment>
<reference evidence="23" key="1">
    <citation type="submission" date="2017-02" db="EMBL/GenBank/DDBJ databases">
        <authorList>
            <person name="Varghese N."/>
            <person name="Submissions S."/>
        </authorList>
    </citation>
    <scope>NUCLEOTIDE SEQUENCE [LARGE SCALE GENOMIC DNA]</scope>
    <source>
        <strain evidence="23">DSM 19608</strain>
    </source>
</reference>
<dbReference type="AlphaFoldDB" id="A0A1T4Q3C4"/>
<comment type="similarity">
    <text evidence="18">Belongs to the NnrE/AIBP family.</text>
</comment>
<proteinExistence type="inferred from homology"/>
<dbReference type="PROSITE" id="PS51385">
    <property type="entry name" value="YJEF_N"/>
    <property type="match status" value="1"/>
</dbReference>
<dbReference type="SUPFAM" id="SSF64153">
    <property type="entry name" value="YjeF N-terminal domain-like"/>
    <property type="match status" value="1"/>
</dbReference>
<dbReference type="FunFam" id="3.40.1190.20:FF:000017">
    <property type="entry name" value="Multifunctional fusion protein"/>
    <property type="match status" value="1"/>
</dbReference>
<dbReference type="EMBL" id="FUXB01000009">
    <property type="protein sequence ID" value="SJZ98273.1"/>
    <property type="molecule type" value="Genomic_DNA"/>
</dbReference>
<dbReference type="PIRSF" id="PIRSF017184">
    <property type="entry name" value="Nnr"/>
    <property type="match status" value="1"/>
</dbReference>
<comment type="catalytic activity">
    <reaction evidence="15 17 19">
        <text>(6S)-NADHX + ADP = AMP + phosphate + NADH + H(+)</text>
        <dbReference type="Rhea" id="RHEA:32223"/>
        <dbReference type="ChEBI" id="CHEBI:15378"/>
        <dbReference type="ChEBI" id="CHEBI:43474"/>
        <dbReference type="ChEBI" id="CHEBI:57945"/>
        <dbReference type="ChEBI" id="CHEBI:64074"/>
        <dbReference type="ChEBI" id="CHEBI:456215"/>
        <dbReference type="ChEBI" id="CHEBI:456216"/>
        <dbReference type="EC" id="4.2.1.136"/>
    </reaction>
</comment>
<dbReference type="GO" id="GO:0046872">
    <property type="term" value="F:metal ion binding"/>
    <property type="evidence" value="ECO:0007669"/>
    <property type="project" value="UniProtKB-UniRule"/>
</dbReference>
<dbReference type="InterPro" id="IPR029056">
    <property type="entry name" value="Ribokinase-like"/>
</dbReference>
<evidence type="ECO:0000256" key="7">
    <source>
        <dbReference type="ARBA" id="ARBA00022840"/>
    </source>
</evidence>
<dbReference type="Proteomes" id="UP000190834">
    <property type="component" value="Unassembled WGS sequence"/>
</dbReference>
<evidence type="ECO:0000256" key="14">
    <source>
        <dbReference type="ARBA" id="ARBA00025153"/>
    </source>
</evidence>
<dbReference type="Gene3D" id="3.40.50.10260">
    <property type="entry name" value="YjeF N-terminal domain"/>
    <property type="match status" value="1"/>
</dbReference>
<keyword evidence="10 17" id="KW-0520">NAD</keyword>
<dbReference type="STRING" id="1123491.SAMN02745782_01981"/>
<dbReference type="Gene3D" id="3.40.1190.20">
    <property type="match status" value="1"/>
</dbReference>
<feature type="domain" description="YjeF C-terminal" evidence="20">
    <location>
        <begin position="225"/>
        <end position="491"/>
    </location>
</feature>
<gene>
    <name evidence="17" type="primary">nnrD</name>
    <name evidence="18" type="synonym">nnrE</name>
    <name evidence="22" type="ORF">SAMN02745782_01981</name>
</gene>
<dbReference type="GO" id="GO:0052855">
    <property type="term" value="F:ADP-dependent NAD(P)H-hydrate dehydratase activity"/>
    <property type="evidence" value="ECO:0007669"/>
    <property type="project" value="UniProtKB-UniRule"/>
</dbReference>
<comment type="cofactor">
    <cofactor evidence="18 19">
        <name>K(+)</name>
        <dbReference type="ChEBI" id="CHEBI:29103"/>
    </cofactor>
    <text evidence="18 19">Binds 1 potassium ion per subunit.</text>
</comment>
<name>A0A1T4Q3C4_VIBCI</name>
<comment type="function">
    <text evidence="17">Catalyzes the dehydration of the S-form of NAD(P)HX at the expense of ADP, which is converted to AMP. Together with NAD(P)HX epimerase, which catalyzes the epimerization of the S- and R-forms, the enzyme allows the repair of both epimers of NAD(P)HX, a damaged form of NAD(P)H that is a result of enzymatic or heat-dependent hydration.</text>
</comment>
<dbReference type="NCBIfam" id="TIGR00197">
    <property type="entry name" value="yjeF_nterm"/>
    <property type="match status" value="1"/>
</dbReference>